<comment type="caution">
    <text evidence="2">The sequence shown here is derived from an EMBL/GenBank/DDBJ whole genome shotgun (WGS) entry which is preliminary data.</text>
</comment>
<reference evidence="2 3" key="1">
    <citation type="submission" date="2019-02" db="EMBL/GenBank/DDBJ databases">
        <title>Genomic Encyclopedia of Archaeal and Bacterial Type Strains, Phase II (KMG-II): from individual species to whole genera.</title>
        <authorList>
            <person name="Goeker M."/>
        </authorList>
    </citation>
    <scope>NUCLEOTIDE SEQUENCE [LARGE SCALE GENOMIC DNA]</scope>
    <source>
        <strain evidence="2 3">DSM 21411</strain>
    </source>
</reference>
<keyword evidence="1" id="KW-0812">Transmembrane</keyword>
<keyword evidence="1" id="KW-0472">Membrane</keyword>
<feature type="transmembrane region" description="Helical" evidence="1">
    <location>
        <begin position="17"/>
        <end position="35"/>
    </location>
</feature>
<name>A0A4V2F6M3_9BACT</name>
<evidence type="ECO:0000256" key="1">
    <source>
        <dbReference type="SAM" id="Phobius"/>
    </source>
</evidence>
<proteinExistence type="predicted"/>
<dbReference type="AlphaFoldDB" id="A0A4V2F6M3"/>
<protein>
    <submittedName>
        <fullName evidence="2">Uncharacterized protein</fullName>
    </submittedName>
</protein>
<dbReference type="OrthoDB" id="839615at2"/>
<evidence type="ECO:0000313" key="3">
    <source>
        <dbReference type="Proteomes" id="UP000292209"/>
    </source>
</evidence>
<dbReference type="EMBL" id="SGXG01000001">
    <property type="protein sequence ID" value="RZS96819.1"/>
    <property type="molecule type" value="Genomic_DNA"/>
</dbReference>
<feature type="transmembrane region" description="Helical" evidence="1">
    <location>
        <begin position="99"/>
        <end position="116"/>
    </location>
</feature>
<keyword evidence="1" id="KW-1133">Transmembrane helix</keyword>
<sequence length="163" mass="18701">MENLEIKRIYDKLERNVLILIAIPIPFFAIAYLNSQNGTLSLDLPEVPEFWNSFGIGFVYVGLGMHYFTFHSALKKILDFNPNLEDKIKDYAKATMQRFWVLFISGMICSVGLLLFHNPGYTIAFAITLVFCSLGKPSPDRIIRLLKLKGEERQAIELLKRRG</sequence>
<organism evidence="2 3">
    <name type="scientific">Cecembia calidifontis</name>
    <dbReference type="NCBI Taxonomy" id="1187080"/>
    <lineage>
        <taxon>Bacteria</taxon>
        <taxon>Pseudomonadati</taxon>
        <taxon>Bacteroidota</taxon>
        <taxon>Cytophagia</taxon>
        <taxon>Cytophagales</taxon>
        <taxon>Cyclobacteriaceae</taxon>
        <taxon>Cecembia</taxon>
    </lineage>
</organism>
<gene>
    <name evidence="2" type="ORF">BC751_2413</name>
</gene>
<feature type="transmembrane region" description="Helical" evidence="1">
    <location>
        <begin position="50"/>
        <end position="70"/>
    </location>
</feature>
<dbReference type="Proteomes" id="UP000292209">
    <property type="component" value="Unassembled WGS sequence"/>
</dbReference>
<dbReference type="RefSeq" id="WP_130275686.1">
    <property type="nucleotide sequence ID" value="NZ_SGXG01000001.1"/>
</dbReference>
<evidence type="ECO:0000313" key="2">
    <source>
        <dbReference type="EMBL" id="RZS96819.1"/>
    </source>
</evidence>
<accession>A0A4V2F6M3</accession>
<keyword evidence="3" id="KW-1185">Reference proteome</keyword>